<evidence type="ECO:0000313" key="2">
    <source>
        <dbReference type="Proteomes" id="UP001267426"/>
    </source>
</evidence>
<accession>A0ABU3BLX0</accession>
<dbReference type="EMBL" id="JAVRHT010000001">
    <property type="protein sequence ID" value="MDT0630289.1"/>
    <property type="molecule type" value="Genomic_DNA"/>
</dbReference>
<dbReference type="Proteomes" id="UP001267426">
    <property type="component" value="Unassembled WGS sequence"/>
</dbReference>
<protein>
    <submittedName>
        <fullName evidence="1">Uncharacterized protein</fullName>
    </submittedName>
</protein>
<comment type="caution">
    <text evidence="1">The sequence shown here is derived from an EMBL/GenBank/DDBJ whole genome shotgun (WGS) entry which is preliminary data.</text>
</comment>
<organism evidence="1 2">
    <name type="scientific">Rubrivirga litoralis</name>
    <dbReference type="NCBI Taxonomy" id="3075598"/>
    <lineage>
        <taxon>Bacteria</taxon>
        <taxon>Pseudomonadati</taxon>
        <taxon>Rhodothermota</taxon>
        <taxon>Rhodothermia</taxon>
        <taxon>Rhodothermales</taxon>
        <taxon>Rubricoccaceae</taxon>
        <taxon>Rubrivirga</taxon>
    </lineage>
</organism>
<gene>
    <name evidence="1" type="ORF">RM540_00880</name>
</gene>
<dbReference type="RefSeq" id="WP_311661291.1">
    <property type="nucleotide sequence ID" value="NZ_JAVRHT010000001.1"/>
</dbReference>
<keyword evidence="2" id="KW-1185">Reference proteome</keyword>
<proteinExistence type="predicted"/>
<name>A0ABU3BLX0_9BACT</name>
<evidence type="ECO:0000313" key="1">
    <source>
        <dbReference type="EMBL" id="MDT0630289.1"/>
    </source>
</evidence>
<sequence length="119" mass="13382">MAAPFNVEQFALQLLTESLFYDEEYGALGNVSLIDKESVRERYLASYDPDRDTFLIEEAVEWEELDADEDGEVDYALAVDGEEHGTYGTPEEAAEVLMALARDKNLAPSFMILFDEETG</sequence>
<reference evidence="1 2" key="1">
    <citation type="submission" date="2023-09" db="EMBL/GenBank/DDBJ databases">
        <authorList>
            <person name="Rey-Velasco X."/>
        </authorList>
    </citation>
    <scope>NUCLEOTIDE SEQUENCE [LARGE SCALE GENOMIC DNA]</scope>
    <source>
        <strain evidence="1 2">F394</strain>
    </source>
</reference>